<reference evidence="3" key="1">
    <citation type="submission" date="2017-02" db="UniProtKB">
        <authorList>
            <consortium name="WormBaseParasite"/>
        </authorList>
    </citation>
    <scope>IDENTIFICATION</scope>
</reference>
<dbReference type="InterPro" id="IPR015925">
    <property type="entry name" value="Ryanodine_IP3_receptor"/>
</dbReference>
<name>A0A0R3WGX4_TAEAS</name>
<accession>A0A0R3WGX4</accession>
<dbReference type="GO" id="GO:0042383">
    <property type="term" value="C:sarcolemma"/>
    <property type="evidence" value="ECO:0007669"/>
    <property type="project" value="TreeGrafter"/>
</dbReference>
<dbReference type="OrthoDB" id="300855at2759"/>
<dbReference type="WBParaSite" id="TASK_0001011701-mRNA-1">
    <property type="protein sequence ID" value="TASK_0001011701-mRNA-1"/>
    <property type="gene ID" value="TASK_0001011701"/>
</dbReference>
<dbReference type="GO" id="GO:0034704">
    <property type="term" value="C:calcium channel complex"/>
    <property type="evidence" value="ECO:0007669"/>
    <property type="project" value="TreeGrafter"/>
</dbReference>
<dbReference type="STRING" id="60517.A0A0R3WGX4"/>
<proteinExistence type="predicted"/>
<dbReference type="GO" id="GO:0005219">
    <property type="term" value="F:ryanodine-sensitive calcium-release channel activity"/>
    <property type="evidence" value="ECO:0007669"/>
    <property type="project" value="TreeGrafter"/>
</dbReference>
<reference evidence="1 2" key="2">
    <citation type="submission" date="2018-11" db="EMBL/GenBank/DDBJ databases">
        <authorList>
            <consortium name="Pathogen Informatics"/>
        </authorList>
    </citation>
    <scope>NUCLEOTIDE SEQUENCE [LARGE SCALE GENOMIC DNA]</scope>
</reference>
<evidence type="ECO:0000313" key="3">
    <source>
        <dbReference type="WBParaSite" id="TASK_0001011701-mRNA-1"/>
    </source>
</evidence>
<dbReference type="Proteomes" id="UP000282613">
    <property type="component" value="Unassembled WGS sequence"/>
</dbReference>
<organism evidence="3">
    <name type="scientific">Taenia asiatica</name>
    <name type="common">Asian tapeworm</name>
    <dbReference type="NCBI Taxonomy" id="60517"/>
    <lineage>
        <taxon>Eukaryota</taxon>
        <taxon>Metazoa</taxon>
        <taxon>Spiralia</taxon>
        <taxon>Lophotrochozoa</taxon>
        <taxon>Platyhelminthes</taxon>
        <taxon>Cestoda</taxon>
        <taxon>Eucestoda</taxon>
        <taxon>Cyclophyllidea</taxon>
        <taxon>Taeniidae</taxon>
        <taxon>Taenia</taxon>
    </lineage>
</organism>
<sequence length="100" mass="11503">MPFFSLYADDLNLIIRNLNSGRYSHIKTGVCEDLLLSHLQVTCYRILNALYVLGTTGRKHANRPKPMEEVDRHRQMLGVCLAALTTYFPVAFLEPEMRAY</sequence>
<dbReference type="GO" id="GO:0014808">
    <property type="term" value="P:release of sequestered calcium ion into cytosol by sarcoplasmic reticulum"/>
    <property type="evidence" value="ECO:0007669"/>
    <property type="project" value="TreeGrafter"/>
</dbReference>
<dbReference type="GO" id="GO:0033017">
    <property type="term" value="C:sarcoplasmic reticulum membrane"/>
    <property type="evidence" value="ECO:0007669"/>
    <property type="project" value="TreeGrafter"/>
</dbReference>
<dbReference type="EMBL" id="UYRS01020422">
    <property type="protein sequence ID" value="VDK48874.1"/>
    <property type="molecule type" value="Genomic_DNA"/>
</dbReference>
<dbReference type="GO" id="GO:0030018">
    <property type="term" value="C:Z disc"/>
    <property type="evidence" value="ECO:0007669"/>
    <property type="project" value="TreeGrafter"/>
</dbReference>
<dbReference type="AlphaFoldDB" id="A0A0R3WGX4"/>
<protein>
    <submittedName>
        <fullName evidence="3">Reverse transcriptase domain-containing protein</fullName>
    </submittedName>
</protein>
<dbReference type="GO" id="GO:0006941">
    <property type="term" value="P:striated muscle contraction"/>
    <property type="evidence" value="ECO:0007669"/>
    <property type="project" value="TreeGrafter"/>
</dbReference>
<dbReference type="GO" id="GO:0005790">
    <property type="term" value="C:smooth endoplasmic reticulum"/>
    <property type="evidence" value="ECO:0007669"/>
    <property type="project" value="TreeGrafter"/>
</dbReference>
<evidence type="ECO:0000313" key="2">
    <source>
        <dbReference type="Proteomes" id="UP000282613"/>
    </source>
</evidence>
<dbReference type="PANTHER" id="PTHR46399">
    <property type="entry name" value="B30.2/SPRY DOMAIN-CONTAINING PROTEIN"/>
    <property type="match status" value="1"/>
</dbReference>
<dbReference type="PANTHER" id="PTHR46399:SF8">
    <property type="entry name" value="B30.2_SPRY DOMAIN-CONTAINING PROTEIN"/>
    <property type="match status" value="1"/>
</dbReference>
<gene>
    <name evidence="1" type="ORF">TASK_LOCUS10118</name>
</gene>
<keyword evidence="2" id="KW-1185">Reference proteome</keyword>
<evidence type="ECO:0000313" key="1">
    <source>
        <dbReference type="EMBL" id="VDK48874.1"/>
    </source>
</evidence>